<proteinExistence type="predicted"/>
<evidence type="ECO:0000313" key="3">
    <source>
        <dbReference type="EMBL" id="RII74195.1"/>
    </source>
</evidence>
<dbReference type="RefSeq" id="WP_119372000.1">
    <property type="nucleotide sequence ID" value="NZ_QWLL01000067.1"/>
</dbReference>
<accession>A0A399LZ68</accession>
<dbReference type="PANTHER" id="PTHR30273">
    <property type="entry name" value="PERIPLASMIC SIGNAL SENSOR AND SIGMA FACTOR ACTIVATOR FECR-RELATED"/>
    <property type="match status" value="1"/>
</dbReference>
<dbReference type="InterPro" id="IPR012373">
    <property type="entry name" value="Ferrdict_sens_TM"/>
</dbReference>
<protein>
    <submittedName>
        <fullName evidence="3">FecR family protein</fullName>
    </submittedName>
</protein>
<dbReference type="InterPro" id="IPR032623">
    <property type="entry name" value="FecR_N"/>
</dbReference>
<dbReference type="Pfam" id="PF04773">
    <property type="entry name" value="FecR"/>
    <property type="match status" value="1"/>
</dbReference>
<comment type="caution">
    <text evidence="3">The sequence shown here is derived from an EMBL/GenBank/DDBJ whole genome shotgun (WGS) entry which is preliminary data.</text>
</comment>
<dbReference type="Proteomes" id="UP000265875">
    <property type="component" value="Unassembled WGS sequence"/>
</dbReference>
<feature type="domain" description="FecR protein" evidence="1">
    <location>
        <begin position="116"/>
        <end position="205"/>
    </location>
</feature>
<gene>
    <name evidence="3" type="ORF">D0894_27670</name>
</gene>
<evidence type="ECO:0000259" key="1">
    <source>
        <dbReference type="Pfam" id="PF04773"/>
    </source>
</evidence>
<sequence length="319" mass="35200">MSQRFDVPLSDAIAEAAVLWMVRLHSGDVSDQERQAFEAWLEQDHRHASAFDRLNGGLRTATDSPWRARSVGPLLSAINAPNGRRQFMRNALGLGALAVSVGLLGRVGGLPMAGELLTGTAERRRWQLDDGSVLQLNARSRVSTRFTDGQRQLRLLQGELILDIVANANQVFRLETAEGIVSGYGGRLMLRQAERLSELTTLEGALSVSPSNGPGALVSPHKRVLFDTAAIIQRGAMNRGDTAWLDGWLEARKKPLATVVEALRSYRPGIIRLEPELAQLPVSGLYPLDNSDQTLEMLERQLPIRIHRYSPYWISIGRA</sequence>
<dbReference type="Gene3D" id="2.60.120.1440">
    <property type="match status" value="1"/>
</dbReference>
<evidence type="ECO:0000313" key="4">
    <source>
        <dbReference type="Proteomes" id="UP000265875"/>
    </source>
</evidence>
<feature type="domain" description="FecR N-terminal" evidence="2">
    <location>
        <begin position="15"/>
        <end position="54"/>
    </location>
</feature>
<dbReference type="GO" id="GO:0016989">
    <property type="term" value="F:sigma factor antagonist activity"/>
    <property type="evidence" value="ECO:0007669"/>
    <property type="project" value="TreeGrafter"/>
</dbReference>
<organism evidence="3 4">
    <name type="scientific">Pseudomonas monteilii</name>
    <dbReference type="NCBI Taxonomy" id="76759"/>
    <lineage>
        <taxon>Bacteria</taxon>
        <taxon>Pseudomonadati</taxon>
        <taxon>Pseudomonadota</taxon>
        <taxon>Gammaproteobacteria</taxon>
        <taxon>Pseudomonadales</taxon>
        <taxon>Pseudomonadaceae</taxon>
        <taxon>Pseudomonas</taxon>
    </lineage>
</organism>
<dbReference type="PIRSF" id="PIRSF018266">
    <property type="entry name" value="FecR"/>
    <property type="match status" value="1"/>
</dbReference>
<dbReference type="AlphaFoldDB" id="A0A399LZ68"/>
<reference evidence="3 4" key="1">
    <citation type="submission" date="2018-08" db="EMBL/GenBank/DDBJ databases">
        <title>Draft genome sequence of the cyanotroph, Pseudomonas monteilii BCN3.</title>
        <authorList>
            <person name="Jones L.B."/>
            <person name="Kunz D.A."/>
        </authorList>
    </citation>
    <scope>NUCLEOTIDE SEQUENCE [LARGE SCALE GENOMIC DNA]</scope>
    <source>
        <strain evidence="3 4">BCN3</strain>
    </source>
</reference>
<dbReference type="InterPro" id="IPR006860">
    <property type="entry name" value="FecR"/>
</dbReference>
<dbReference type="PANTHER" id="PTHR30273:SF2">
    <property type="entry name" value="PROTEIN FECR"/>
    <property type="match status" value="1"/>
</dbReference>
<name>A0A399LZ68_9PSED</name>
<dbReference type="EMBL" id="QWLL01000067">
    <property type="protein sequence ID" value="RII74195.1"/>
    <property type="molecule type" value="Genomic_DNA"/>
</dbReference>
<dbReference type="Pfam" id="PF16220">
    <property type="entry name" value="DUF4880"/>
    <property type="match status" value="1"/>
</dbReference>
<evidence type="ECO:0000259" key="2">
    <source>
        <dbReference type="Pfam" id="PF16220"/>
    </source>
</evidence>